<dbReference type="Proteomes" id="UP001303160">
    <property type="component" value="Unassembled WGS sequence"/>
</dbReference>
<feature type="domain" description="RNase H type-1" evidence="2">
    <location>
        <begin position="209"/>
        <end position="371"/>
    </location>
</feature>
<evidence type="ECO:0000256" key="1">
    <source>
        <dbReference type="SAM" id="MobiDB-lite"/>
    </source>
</evidence>
<dbReference type="InterPro" id="IPR036397">
    <property type="entry name" value="RNaseH_sf"/>
</dbReference>
<reference evidence="3" key="2">
    <citation type="submission" date="2023-05" db="EMBL/GenBank/DDBJ databases">
        <authorList>
            <consortium name="Lawrence Berkeley National Laboratory"/>
            <person name="Steindorff A."/>
            <person name="Hensen N."/>
            <person name="Bonometti L."/>
            <person name="Westerberg I."/>
            <person name="Brannstrom I.O."/>
            <person name="Guillou S."/>
            <person name="Cros-Aarteil S."/>
            <person name="Calhoun S."/>
            <person name="Haridas S."/>
            <person name="Kuo A."/>
            <person name="Mondo S."/>
            <person name="Pangilinan J."/>
            <person name="Riley R."/>
            <person name="Labutti K."/>
            <person name="Andreopoulos B."/>
            <person name="Lipzen A."/>
            <person name="Chen C."/>
            <person name="Yanf M."/>
            <person name="Daum C."/>
            <person name="Ng V."/>
            <person name="Clum A."/>
            <person name="Ohm R."/>
            <person name="Martin F."/>
            <person name="Silar P."/>
            <person name="Natvig D."/>
            <person name="Lalanne C."/>
            <person name="Gautier V."/>
            <person name="Ament-Velasquez S.L."/>
            <person name="Kruys A."/>
            <person name="Hutchinson M.I."/>
            <person name="Powell A.J."/>
            <person name="Barry K."/>
            <person name="Miller A.N."/>
            <person name="Grigoriev I.V."/>
            <person name="Debuchy R."/>
            <person name="Gladieux P."/>
            <person name="Thoren M.H."/>
            <person name="Johannesson H."/>
        </authorList>
    </citation>
    <scope>NUCLEOTIDE SEQUENCE</scope>
    <source>
        <strain evidence="3">CBS 315.58</strain>
    </source>
</reference>
<protein>
    <recommendedName>
        <fullName evidence="2">RNase H type-1 domain-containing protein</fullName>
    </recommendedName>
</protein>
<feature type="region of interest" description="Disordered" evidence="1">
    <location>
        <begin position="21"/>
        <end position="41"/>
    </location>
</feature>
<proteinExistence type="predicted"/>
<gene>
    <name evidence="3" type="ORF">QBC40DRAFT_329998</name>
</gene>
<evidence type="ECO:0000313" key="3">
    <source>
        <dbReference type="EMBL" id="KAK4198945.1"/>
    </source>
</evidence>
<dbReference type="Pfam" id="PF00075">
    <property type="entry name" value="RNase_H"/>
    <property type="match status" value="1"/>
</dbReference>
<dbReference type="GO" id="GO:0003676">
    <property type="term" value="F:nucleic acid binding"/>
    <property type="evidence" value="ECO:0007669"/>
    <property type="project" value="InterPro"/>
</dbReference>
<feature type="region of interest" description="Disordered" evidence="1">
    <location>
        <begin position="128"/>
        <end position="159"/>
    </location>
</feature>
<comment type="caution">
    <text evidence="3">The sequence shown here is derived from an EMBL/GenBank/DDBJ whole genome shotgun (WGS) entry which is preliminary data.</text>
</comment>
<reference evidence="3" key="1">
    <citation type="journal article" date="2023" name="Mol. Phylogenet. Evol.">
        <title>Genome-scale phylogeny and comparative genomics of the fungal order Sordariales.</title>
        <authorList>
            <person name="Hensen N."/>
            <person name="Bonometti L."/>
            <person name="Westerberg I."/>
            <person name="Brannstrom I.O."/>
            <person name="Guillou S."/>
            <person name="Cros-Aarteil S."/>
            <person name="Calhoun S."/>
            <person name="Haridas S."/>
            <person name="Kuo A."/>
            <person name="Mondo S."/>
            <person name="Pangilinan J."/>
            <person name="Riley R."/>
            <person name="LaButti K."/>
            <person name="Andreopoulos B."/>
            <person name="Lipzen A."/>
            <person name="Chen C."/>
            <person name="Yan M."/>
            <person name="Daum C."/>
            <person name="Ng V."/>
            <person name="Clum A."/>
            <person name="Steindorff A."/>
            <person name="Ohm R.A."/>
            <person name="Martin F."/>
            <person name="Silar P."/>
            <person name="Natvig D.O."/>
            <person name="Lalanne C."/>
            <person name="Gautier V."/>
            <person name="Ament-Velasquez S.L."/>
            <person name="Kruys A."/>
            <person name="Hutchinson M.I."/>
            <person name="Powell A.J."/>
            <person name="Barry K."/>
            <person name="Miller A.N."/>
            <person name="Grigoriev I.V."/>
            <person name="Debuchy R."/>
            <person name="Gladieux P."/>
            <person name="Hiltunen Thoren M."/>
            <person name="Johannesson H."/>
        </authorList>
    </citation>
    <scope>NUCLEOTIDE SEQUENCE</scope>
    <source>
        <strain evidence="3">CBS 315.58</strain>
    </source>
</reference>
<name>A0AAN6XE33_9PEZI</name>
<organism evidence="3 4">
    <name type="scientific">Triangularia verruculosa</name>
    <dbReference type="NCBI Taxonomy" id="2587418"/>
    <lineage>
        <taxon>Eukaryota</taxon>
        <taxon>Fungi</taxon>
        <taxon>Dikarya</taxon>
        <taxon>Ascomycota</taxon>
        <taxon>Pezizomycotina</taxon>
        <taxon>Sordariomycetes</taxon>
        <taxon>Sordariomycetidae</taxon>
        <taxon>Sordariales</taxon>
        <taxon>Podosporaceae</taxon>
        <taxon>Triangularia</taxon>
    </lineage>
</organism>
<dbReference type="InterPro" id="IPR012337">
    <property type="entry name" value="RNaseH-like_sf"/>
</dbReference>
<evidence type="ECO:0000313" key="4">
    <source>
        <dbReference type="Proteomes" id="UP001303160"/>
    </source>
</evidence>
<dbReference type="GO" id="GO:0004523">
    <property type="term" value="F:RNA-DNA hybrid ribonuclease activity"/>
    <property type="evidence" value="ECO:0007669"/>
    <property type="project" value="InterPro"/>
</dbReference>
<dbReference type="Gene3D" id="3.30.420.10">
    <property type="entry name" value="Ribonuclease H-like superfamily/Ribonuclease H"/>
    <property type="match status" value="1"/>
</dbReference>
<sequence>MTNLASFARKAVKRALCFAEADSEHGNDSKKSRVNPVEDDRPGTFAVSLTVQKADKHVGITKFDEKHTRPVEKKGKEQATELRRVVITPNGRSGLSGSKVEGQAPELLQQRFKNSQEVGYNQELIERTGKGGGQQTEGGSHHGPCQQHGSARQDKKPRINERQGHLIDTAALHNWTLRENRRFQGSIFVATSRARAIRDATLACKAPTDREEIVMFTDGSALPNLNPKDIPMKGGCAIVYQDWHTQTWNVCCWSVSKIYNSHHSELLAICEALNLVKEKQKSRRRGGHLPLRVLRLLSDSANALEYLERGQQLSVTEIHLATLQPLVGEIIHLSHRLDELGCRVELRWIPGHRHEVQPHKKADVVSRHAAKNGSSS</sequence>
<accession>A0AAN6XE33</accession>
<keyword evidence="4" id="KW-1185">Reference proteome</keyword>
<dbReference type="SUPFAM" id="SSF53098">
    <property type="entry name" value="Ribonuclease H-like"/>
    <property type="match status" value="1"/>
</dbReference>
<feature type="compositionally biased region" description="Basic and acidic residues" evidence="1">
    <location>
        <begin position="22"/>
        <end position="41"/>
    </location>
</feature>
<dbReference type="InterPro" id="IPR002156">
    <property type="entry name" value="RNaseH_domain"/>
</dbReference>
<dbReference type="EMBL" id="MU863938">
    <property type="protein sequence ID" value="KAK4198945.1"/>
    <property type="molecule type" value="Genomic_DNA"/>
</dbReference>
<evidence type="ECO:0000259" key="2">
    <source>
        <dbReference type="PROSITE" id="PS50879"/>
    </source>
</evidence>
<dbReference type="PROSITE" id="PS50879">
    <property type="entry name" value="RNASE_H_1"/>
    <property type="match status" value="1"/>
</dbReference>
<dbReference type="AlphaFoldDB" id="A0AAN6XE33"/>